<dbReference type="FunFam" id="3.40.640.10:FF:000046">
    <property type="entry name" value="Cystathionine gamma-lyase"/>
    <property type="match status" value="1"/>
</dbReference>
<dbReference type="GO" id="GO:0004123">
    <property type="term" value="F:cystathionine gamma-lyase activity"/>
    <property type="evidence" value="ECO:0007669"/>
    <property type="project" value="TreeGrafter"/>
</dbReference>
<dbReference type="Gene3D" id="3.40.640.10">
    <property type="entry name" value="Type I PLP-dependent aspartate aminotransferase-like (Major domain)"/>
    <property type="match status" value="1"/>
</dbReference>
<proteinExistence type="inferred from homology"/>
<comment type="cofactor">
    <cofactor evidence="1 4">
        <name>pyridoxal 5'-phosphate</name>
        <dbReference type="ChEBI" id="CHEBI:597326"/>
    </cofactor>
</comment>
<accession>A0A3E1KDB3</accession>
<dbReference type="GO" id="GO:0008483">
    <property type="term" value="F:transaminase activity"/>
    <property type="evidence" value="ECO:0007669"/>
    <property type="project" value="UniProtKB-KW"/>
</dbReference>
<evidence type="ECO:0000256" key="1">
    <source>
        <dbReference type="ARBA" id="ARBA00001933"/>
    </source>
</evidence>
<dbReference type="Gene3D" id="3.90.1150.10">
    <property type="entry name" value="Aspartate Aminotransferase, domain 1"/>
    <property type="match status" value="1"/>
</dbReference>
<keyword evidence="7" id="KW-1185">Reference proteome</keyword>
<evidence type="ECO:0000256" key="4">
    <source>
        <dbReference type="RuleBase" id="RU362118"/>
    </source>
</evidence>
<name>A0A3E1KDB3_9GAMM</name>
<dbReference type="InterPro" id="IPR015422">
    <property type="entry name" value="PyrdxlP-dep_Trfase_small"/>
</dbReference>
<dbReference type="GO" id="GO:0030170">
    <property type="term" value="F:pyridoxal phosphate binding"/>
    <property type="evidence" value="ECO:0007669"/>
    <property type="project" value="InterPro"/>
</dbReference>
<feature type="modified residue" description="N6-(pyridoxal phosphate)lysine" evidence="3">
    <location>
        <position position="205"/>
    </location>
</feature>
<dbReference type="Proteomes" id="UP000260351">
    <property type="component" value="Unassembled WGS sequence"/>
</dbReference>
<reference evidence="6 7" key="1">
    <citation type="submission" date="2018-08" db="EMBL/GenBank/DDBJ databases">
        <title>Wenzhouxiangella salilacus sp. nov., a novel bacterium isolated from a saline lake in Xinjiang Province, China.</title>
        <authorList>
            <person name="Han S."/>
        </authorList>
    </citation>
    <scope>NUCLEOTIDE SEQUENCE [LARGE SCALE GENOMIC DNA]</scope>
    <source>
        <strain evidence="6 7">XDB06</strain>
    </source>
</reference>
<keyword evidence="6" id="KW-0032">Aminotransferase</keyword>
<dbReference type="InterPro" id="IPR015424">
    <property type="entry name" value="PyrdxlP-dep_Trfase"/>
</dbReference>
<dbReference type="GO" id="GO:0019343">
    <property type="term" value="P:cysteine biosynthetic process via cystathionine"/>
    <property type="evidence" value="ECO:0007669"/>
    <property type="project" value="TreeGrafter"/>
</dbReference>
<dbReference type="AlphaFoldDB" id="A0A3E1KDB3"/>
<evidence type="ECO:0000256" key="2">
    <source>
        <dbReference type="ARBA" id="ARBA00022898"/>
    </source>
</evidence>
<dbReference type="InterPro" id="IPR000277">
    <property type="entry name" value="Cys/Met-Metab_PyrdxlP-dep_enz"/>
</dbReference>
<feature type="region of interest" description="Disordered" evidence="5">
    <location>
        <begin position="390"/>
        <end position="414"/>
    </location>
</feature>
<dbReference type="OrthoDB" id="9805807at2"/>
<dbReference type="Pfam" id="PF01053">
    <property type="entry name" value="Cys_Met_Meta_PP"/>
    <property type="match status" value="1"/>
</dbReference>
<evidence type="ECO:0000256" key="3">
    <source>
        <dbReference type="PIRSR" id="PIRSR001434-2"/>
    </source>
</evidence>
<evidence type="ECO:0000313" key="6">
    <source>
        <dbReference type="EMBL" id="RFF32315.1"/>
    </source>
</evidence>
<comment type="caution">
    <text evidence="6">The sequence shown here is derived from an EMBL/GenBank/DDBJ whole genome shotgun (WGS) entry which is preliminary data.</text>
</comment>
<organism evidence="6 7">
    <name type="scientific">Wenzhouxiangella sediminis</name>
    <dbReference type="NCBI Taxonomy" id="1792836"/>
    <lineage>
        <taxon>Bacteria</taxon>
        <taxon>Pseudomonadati</taxon>
        <taxon>Pseudomonadota</taxon>
        <taxon>Gammaproteobacteria</taxon>
        <taxon>Chromatiales</taxon>
        <taxon>Wenzhouxiangellaceae</taxon>
        <taxon>Wenzhouxiangella</taxon>
    </lineage>
</organism>
<dbReference type="SUPFAM" id="SSF53383">
    <property type="entry name" value="PLP-dependent transferases"/>
    <property type="match status" value="1"/>
</dbReference>
<dbReference type="CDD" id="cd00614">
    <property type="entry name" value="CGS_like"/>
    <property type="match status" value="1"/>
</dbReference>
<dbReference type="GO" id="GO:0019346">
    <property type="term" value="P:transsulfuration"/>
    <property type="evidence" value="ECO:0007669"/>
    <property type="project" value="InterPro"/>
</dbReference>
<gene>
    <name evidence="6" type="ORF">DZC52_02300</name>
</gene>
<evidence type="ECO:0000313" key="7">
    <source>
        <dbReference type="Proteomes" id="UP000260351"/>
    </source>
</evidence>
<sequence>MSRYDHTLGVHAGREDLRELGVHALPVDLSTTYPLQDLGTGTASLDALVAGQAEAENPVYARLLNPTVSRFEKALARLENAEAAVGFASGMAALTAIVLATQERGREIVAVRPIYGTSDHLLESGLLGNKVTWTTADKVADCITDETAFVMIETPANPTLELVDIAEVVRQAGDVPVVVDSTFATPVLQQPLEMGAAMVLHSATKFLGGHGDVIAGAVACSESLAAGLRQVRVATGALMHPWAAYLLHRSLPTLKLRVERAQQTALDLADRLAGHPDVERVFYPGWRNDGQRELLDRQMSGGGCVLAFEPKGGYRAASTVMREVSLMTPAVSLGSVDTLIQHPAGLTHRVLSEQGRESGGIGDGLLRVSIGLEEADDLWADLTAALRAARPATTDPSSCAGPIRDASPSALKTA</sequence>
<keyword evidence="6" id="KW-0808">Transferase</keyword>
<dbReference type="PANTHER" id="PTHR11808:SF85">
    <property type="entry name" value="CYSTATHIONINE GAMMA-LYASE-RELATED"/>
    <property type="match status" value="1"/>
</dbReference>
<dbReference type="InterPro" id="IPR015421">
    <property type="entry name" value="PyrdxlP-dep_Trfase_major"/>
</dbReference>
<dbReference type="PANTHER" id="PTHR11808">
    <property type="entry name" value="TRANS-SULFURATION ENZYME FAMILY MEMBER"/>
    <property type="match status" value="1"/>
</dbReference>
<dbReference type="GO" id="GO:0005737">
    <property type="term" value="C:cytoplasm"/>
    <property type="evidence" value="ECO:0007669"/>
    <property type="project" value="TreeGrafter"/>
</dbReference>
<dbReference type="EMBL" id="QUZK01000012">
    <property type="protein sequence ID" value="RFF32315.1"/>
    <property type="molecule type" value="Genomic_DNA"/>
</dbReference>
<comment type="similarity">
    <text evidence="4">Belongs to the trans-sulfuration enzymes family.</text>
</comment>
<dbReference type="RefSeq" id="WP_116649497.1">
    <property type="nucleotide sequence ID" value="NZ_QUZK01000012.1"/>
</dbReference>
<evidence type="ECO:0000256" key="5">
    <source>
        <dbReference type="SAM" id="MobiDB-lite"/>
    </source>
</evidence>
<dbReference type="PIRSF" id="PIRSF001434">
    <property type="entry name" value="CGS"/>
    <property type="match status" value="1"/>
</dbReference>
<protein>
    <submittedName>
        <fullName evidence="6">Aminotransferase class I/II-fold pyridoxal phosphate-dependent enzyme</fullName>
    </submittedName>
</protein>
<keyword evidence="2 3" id="KW-0663">Pyridoxal phosphate</keyword>